<dbReference type="AlphaFoldDB" id="A0A2M9A9V2"/>
<dbReference type="PANTHER" id="PTHR30469:SF36">
    <property type="entry name" value="BLL3903 PROTEIN"/>
    <property type="match status" value="1"/>
</dbReference>
<dbReference type="InterPro" id="IPR058792">
    <property type="entry name" value="Beta-barrel_RND_2"/>
</dbReference>
<keyword evidence="8" id="KW-1185">Reference proteome</keyword>
<keyword evidence="2" id="KW-0175">Coiled coil</keyword>
<proteinExistence type="inferred from homology"/>
<dbReference type="InterPro" id="IPR058625">
    <property type="entry name" value="MdtA-like_BSH"/>
</dbReference>
<dbReference type="Pfam" id="PF25954">
    <property type="entry name" value="Beta-barrel_RND_2"/>
    <property type="match status" value="1"/>
</dbReference>
<evidence type="ECO:0000313" key="8">
    <source>
        <dbReference type="Proteomes" id="UP000231134"/>
    </source>
</evidence>
<protein>
    <submittedName>
        <fullName evidence="7">Membrane fusion protein (Multidrug efflux system)</fullName>
    </submittedName>
</protein>
<feature type="domain" description="Multidrug resistance protein MdtA-like barrel-sandwich hybrid" evidence="4">
    <location>
        <begin position="70"/>
        <end position="196"/>
    </location>
</feature>
<reference evidence="7 8" key="1">
    <citation type="submission" date="2017-11" db="EMBL/GenBank/DDBJ databases">
        <title>Animal gut microbial communities from fecal samples from Wisconsin, USA.</title>
        <authorList>
            <person name="Neumann A."/>
        </authorList>
    </citation>
    <scope>NUCLEOTIDE SEQUENCE [LARGE SCALE GENOMIC DNA]</scope>
    <source>
        <strain evidence="7 8">UWS3</strain>
    </source>
</reference>
<evidence type="ECO:0000259" key="5">
    <source>
        <dbReference type="Pfam" id="PF25954"/>
    </source>
</evidence>
<comment type="caution">
    <text evidence="7">The sequence shown here is derived from an EMBL/GenBank/DDBJ whole genome shotgun (WGS) entry which is preliminary data.</text>
</comment>
<name>A0A2M9A9V2_9BACT</name>
<dbReference type="OrthoDB" id="9806939at2"/>
<dbReference type="Gene3D" id="2.40.50.100">
    <property type="match status" value="1"/>
</dbReference>
<dbReference type="Pfam" id="PF25917">
    <property type="entry name" value="BSH_RND"/>
    <property type="match status" value="1"/>
</dbReference>
<dbReference type="Pfam" id="PF25989">
    <property type="entry name" value="YknX_C"/>
    <property type="match status" value="1"/>
</dbReference>
<dbReference type="Gene3D" id="2.40.30.170">
    <property type="match status" value="1"/>
</dbReference>
<dbReference type="SUPFAM" id="SSF111369">
    <property type="entry name" value="HlyD-like secretion proteins"/>
    <property type="match status" value="1"/>
</dbReference>
<dbReference type="PROSITE" id="PS51257">
    <property type="entry name" value="PROKAR_LIPOPROTEIN"/>
    <property type="match status" value="1"/>
</dbReference>
<feature type="domain" description="YknX-like C-terminal permuted SH3-like" evidence="6">
    <location>
        <begin position="283"/>
        <end position="349"/>
    </location>
</feature>
<dbReference type="NCBIfam" id="TIGR01730">
    <property type="entry name" value="RND_mfp"/>
    <property type="match status" value="1"/>
</dbReference>
<sequence length="363" mass="38482">MKIYSALAAIFLGCFWIAACSSEFSSSASQKKASSANGKTRMLRVSGYIAVPDSTSGTYTANGELVAKAQVDLKAEASGKLVKLYAKDGQKVSKGTLLAKLDDAELQANLKSAKTALDLAEKKAARTKTLYGKDGATAEELESAESAVESAKASKELIEAQLQKTEVRAPFAGTLGVVEVSEGAWMTSGAQIATLTNTSELKVEFELPQRFSRYANMGDKVVLIDTEQGIKADAKICFLDATMSNTSRTRKARALLKNANGKFLPGTYVRVKLDFGQGELVGIPVPSEAVTLDANGAYVFVVKDGKAKKVDVQTGLRTPITVDVVQGLSAGDTVVASGLMNVRDGMGIEIKEFSNNMSYGVNE</sequence>
<keyword evidence="3" id="KW-0732">Signal</keyword>
<dbReference type="RefSeq" id="WP_100426322.1">
    <property type="nucleotide sequence ID" value="NZ_PGEX01000001.1"/>
</dbReference>
<evidence type="ECO:0000313" key="7">
    <source>
        <dbReference type="EMBL" id="PJJ42464.1"/>
    </source>
</evidence>
<dbReference type="EMBL" id="PGEX01000001">
    <property type="protein sequence ID" value="PJJ42464.1"/>
    <property type="molecule type" value="Genomic_DNA"/>
</dbReference>
<dbReference type="GO" id="GO:1990281">
    <property type="term" value="C:efflux pump complex"/>
    <property type="evidence" value="ECO:0007669"/>
    <property type="project" value="TreeGrafter"/>
</dbReference>
<evidence type="ECO:0000256" key="1">
    <source>
        <dbReference type="ARBA" id="ARBA00009477"/>
    </source>
</evidence>
<organism evidence="7 8">
    <name type="scientific">Hallerella succinigenes</name>
    <dbReference type="NCBI Taxonomy" id="1896222"/>
    <lineage>
        <taxon>Bacteria</taxon>
        <taxon>Pseudomonadati</taxon>
        <taxon>Fibrobacterota</taxon>
        <taxon>Fibrobacteria</taxon>
        <taxon>Fibrobacterales</taxon>
        <taxon>Fibrobacteraceae</taxon>
        <taxon>Hallerella</taxon>
    </lineage>
</organism>
<dbReference type="Gene3D" id="1.10.287.470">
    <property type="entry name" value="Helix hairpin bin"/>
    <property type="match status" value="1"/>
</dbReference>
<evidence type="ECO:0000259" key="4">
    <source>
        <dbReference type="Pfam" id="PF25917"/>
    </source>
</evidence>
<feature type="coiled-coil region" evidence="2">
    <location>
        <begin position="103"/>
        <end position="168"/>
    </location>
</feature>
<evidence type="ECO:0000256" key="3">
    <source>
        <dbReference type="SAM" id="SignalP"/>
    </source>
</evidence>
<feature type="domain" description="CusB-like beta-barrel" evidence="5">
    <location>
        <begin position="205"/>
        <end position="274"/>
    </location>
</feature>
<gene>
    <name evidence="7" type="ORF">BGX16_2493</name>
</gene>
<dbReference type="InterPro" id="IPR058637">
    <property type="entry name" value="YknX-like_C"/>
</dbReference>
<evidence type="ECO:0000256" key="2">
    <source>
        <dbReference type="SAM" id="Coils"/>
    </source>
</evidence>
<comment type="similarity">
    <text evidence="1">Belongs to the membrane fusion protein (MFP) (TC 8.A.1) family.</text>
</comment>
<dbReference type="PANTHER" id="PTHR30469">
    <property type="entry name" value="MULTIDRUG RESISTANCE PROTEIN MDTA"/>
    <property type="match status" value="1"/>
</dbReference>
<evidence type="ECO:0000259" key="6">
    <source>
        <dbReference type="Pfam" id="PF25989"/>
    </source>
</evidence>
<accession>A0A2M9A9V2</accession>
<dbReference type="Gene3D" id="2.40.420.20">
    <property type="match status" value="1"/>
</dbReference>
<dbReference type="Proteomes" id="UP000231134">
    <property type="component" value="Unassembled WGS sequence"/>
</dbReference>
<feature type="signal peptide" evidence="3">
    <location>
        <begin position="1"/>
        <end position="21"/>
    </location>
</feature>
<dbReference type="GO" id="GO:0015562">
    <property type="term" value="F:efflux transmembrane transporter activity"/>
    <property type="evidence" value="ECO:0007669"/>
    <property type="project" value="TreeGrafter"/>
</dbReference>
<dbReference type="InterPro" id="IPR006143">
    <property type="entry name" value="RND_pump_MFP"/>
</dbReference>
<feature type="chain" id="PRO_5014670337" evidence="3">
    <location>
        <begin position="22"/>
        <end position="363"/>
    </location>
</feature>